<dbReference type="Proteomes" id="UP000061457">
    <property type="component" value="Chromosome I"/>
</dbReference>
<keyword evidence="2" id="KW-1185">Reference proteome</keyword>
<dbReference type="KEGG" id="pphe:PP2015_2453"/>
<dbReference type="RefSeq" id="WP_058030644.1">
    <property type="nucleotide sequence ID" value="NZ_CP013187.1"/>
</dbReference>
<evidence type="ECO:0000313" key="2">
    <source>
        <dbReference type="Proteomes" id="UP000061457"/>
    </source>
</evidence>
<dbReference type="PATRIC" id="fig|161398.10.peg.2507"/>
<accession>A0A0S2K3R8</accession>
<dbReference type="AlphaFoldDB" id="A0A0S2K3R8"/>
<reference evidence="1 2" key="1">
    <citation type="submission" date="2015-11" db="EMBL/GenBank/DDBJ databases">
        <authorList>
            <person name="Zhang Y."/>
            <person name="Guo Z."/>
        </authorList>
    </citation>
    <scope>NUCLEOTIDE SEQUENCE [LARGE SCALE GENOMIC DNA]</scope>
    <source>
        <strain evidence="1 2">KCTC 12086</strain>
    </source>
</reference>
<organism evidence="1 2">
    <name type="scientific">Pseudoalteromonas phenolica</name>
    <dbReference type="NCBI Taxonomy" id="161398"/>
    <lineage>
        <taxon>Bacteria</taxon>
        <taxon>Pseudomonadati</taxon>
        <taxon>Pseudomonadota</taxon>
        <taxon>Gammaproteobacteria</taxon>
        <taxon>Alteromonadales</taxon>
        <taxon>Pseudoalteromonadaceae</taxon>
        <taxon>Pseudoalteromonas</taxon>
    </lineage>
</organism>
<dbReference type="EMBL" id="CP013187">
    <property type="protein sequence ID" value="ALO42945.1"/>
    <property type="molecule type" value="Genomic_DNA"/>
</dbReference>
<dbReference type="STRING" id="161398.PP2015_2453"/>
<evidence type="ECO:0000313" key="1">
    <source>
        <dbReference type="EMBL" id="ALO42945.1"/>
    </source>
</evidence>
<gene>
    <name evidence="1" type="ORF">PP2015_2453</name>
</gene>
<sequence>MATCFENFLLIDSNSEFSRDFVTYQNQQFPNKPQHLIVAGENTRHLVKMMFDNLIKDYCYCDFANEISVTELAAYLQEHHQIAGIIIHDLDFHLANDEQRVIFNSLHPVRYLVEITPEGYNYSQIADTFQDNHMSCDSSHLNEADKSLEASLCKLEND</sequence>
<proteinExistence type="predicted"/>
<protein>
    <submittedName>
        <fullName evidence="1">Uncharacterized protein</fullName>
    </submittedName>
</protein>
<name>A0A0S2K3R8_9GAMM</name>
<dbReference type="OrthoDB" id="9789567at2"/>